<proteinExistence type="predicted"/>
<dbReference type="Proteomes" id="UP000177870">
    <property type="component" value="Chromosome"/>
</dbReference>
<dbReference type="KEGG" id="mpro:BJP34_35185"/>
<dbReference type="SUPFAM" id="SSF55729">
    <property type="entry name" value="Acyl-CoA N-acyltransferases (Nat)"/>
    <property type="match status" value="1"/>
</dbReference>
<dbReference type="Gene3D" id="3.40.630.30">
    <property type="match status" value="1"/>
</dbReference>
<dbReference type="InterPro" id="IPR016181">
    <property type="entry name" value="Acyl_CoA_acyltransferase"/>
</dbReference>
<name>A0A1D8U242_9CYAN</name>
<sequence>MLLRIARAQLCLRKLTTGCYGSNVASRKAFLKAGFQIEGERKAHFLVNGKPKAVVLMGCLLV</sequence>
<evidence type="ECO:0000313" key="1">
    <source>
        <dbReference type="EMBL" id="AOX03979.1"/>
    </source>
</evidence>
<dbReference type="AlphaFoldDB" id="A0A1D8U242"/>
<dbReference type="EMBL" id="CP017599">
    <property type="protein sequence ID" value="AOX03979.1"/>
    <property type="molecule type" value="Genomic_DNA"/>
</dbReference>
<evidence type="ECO:0000313" key="2">
    <source>
        <dbReference type="Proteomes" id="UP000177870"/>
    </source>
</evidence>
<organism evidence="1 2">
    <name type="scientific">Moorena producens PAL-8-15-08-1</name>
    <dbReference type="NCBI Taxonomy" id="1458985"/>
    <lineage>
        <taxon>Bacteria</taxon>
        <taxon>Bacillati</taxon>
        <taxon>Cyanobacteriota</taxon>
        <taxon>Cyanophyceae</taxon>
        <taxon>Coleofasciculales</taxon>
        <taxon>Coleofasciculaceae</taxon>
        <taxon>Moorena</taxon>
    </lineage>
</organism>
<reference evidence="2" key="1">
    <citation type="submission" date="2016-10" db="EMBL/GenBank/DDBJ databases">
        <title>Comparative genomics uncovers the prolific and rare metabolic potential of the cyanobacterial genus Moorea.</title>
        <authorList>
            <person name="Leao T."/>
            <person name="Castelao G."/>
            <person name="Korobeynikov A."/>
            <person name="Monroe E.A."/>
            <person name="Podell S."/>
            <person name="Glukhov E."/>
            <person name="Allen E."/>
            <person name="Gerwick W.H."/>
            <person name="Gerwick L."/>
        </authorList>
    </citation>
    <scope>NUCLEOTIDE SEQUENCE [LARGE SCALE GENOMIC DNA]</scope>
    <source>
        <strain evidence="2">PAL-8-15-08-1</strain>
    </source>
</reference>
<protein>
    <recommendedName>
        <fullName evidence="3">N-acetyltransferase domain-containing protein</fullName>
    </recommendedName>
</protein>
<evidence type="ECO:0008006" key="3">
    <source>
        <dbReference type="Google" id="ProtNLM"/>
    </source>
</evidence>
<gene>
    <name evidence="1" type="ORF">BJP34_35185</name>
</gene>
<accession>A0A1D8U242</accession>
<dbReference type="STRING" id="1458985.BJP34_35185"/>